<gene>
    <name evidence="3" type="ORF">BDY21DRAFT_293463</name>
</gene>
<dbReference type="GO" id="GO:0005737">
    <property type="term" value="C:cytoplasm"/>
    <property type="evidence" value="ECO:0007669"/>
    <property type="project" value="TreeGrafter"/>
</dbReference>
<dbReference type="Gene3D" id="3.40.50.720">
    <property type="entry name" value="NAD(P)-binding Rossmann-like Domain"/>
    <property type="match status" value="1"/>
</dbReference>
<dbReference type="EMBL" id="MU001699">
    <property type="protein sequence ID" value="KAF2453248.1"/>
    <property type="molecule type" value="Genomic_DNA"/>
</dbReference>
<feature type="domain" description="Gfo/Idh/MocA-like oxidoreductase C-terminal" evidence="2">
    <location>
        <begin position="148"/>
        <end position="339"/>
    </location>
</feature>
<protein>
    <submittedName>
        <fullName evidence="3">Oxidoreductase-like protein family</fullName>
    </submittedName>
</protein>
<dbReference type="AlphaFoldDB" id="A0A6A6NNJ7"/>
<sequence length="342" mass="37297">MAIGIAIVGSGIFAKEQHLPAIQQTPSLELKAVYSRSLKSARSLAEGTPNVDIYCDEESTKTYQDLIKRDDIKAVIIALPILAQPKYIRAALEAGKHVLAEKPVAENVEAAVELINWCHKNVDSSRVTFGIAENFRFLDSFLYAAEQVKSLGKVLHFKVRVHMLTKPGSKYFETPWRKVPEYQGGFLLDGGVHFVAATRLLLQPENAPARVSSMSAQIQPHLPPVDTLDATWRTKTGVTGTFSVSFGTPLEGTEYSIGCEGGVVTVQDSTVKVSKPTGEEKREFPGEGTGVKQEVKAWAESLVSGSQNPRQTPEEALADLTILEAMLRSGENNGTPVDLKYT</sequence>
<dbReference type="InterPro" id="IPR036291">
    <property type="entry name" value="NAD(P)-bd_dom_sf"/>
</dbReference>
<organism evidence="3 4">
    <name type="scientific">Lineolata rhizophorae</name>
    <dbReference type="NCBI Taxonomy" id="578093"/>
    <lineage>
        <taxon>Eukaryota</taxon>
        <taxon>Fungi</taxon>
        <taxon>Dikarya</taxon>
        <taxon>Ascomycota</taxon>
        <taxon>Pezizomycotina</taxon>
        <taxon>Dothideomycetes</taxon>
        <taxon>Dothideomycetes incertae sedis</taxon>
        <taxon>Lineolatales</taxon>
        <taxon>Lineolataceae</taxon>
        <taxon>Lineolata</taxon>
    </lineage>
</organism>
<dbReference type="Gene3D" id="3.30.360.10">
    <property type="entry name" value="Dihydrodipicolinate Reductase, domain 2"/>
    <property type="match status" value="1"/>
</dbReference>
<feature type="domain" description="Gfo/Idh/MocA-like oxidoreductase N-terminal" evidence="1">
    <location>
        <begin position="4"/>
        <end position="121"/>
    </location>
</feature>
<dbReference type="SUPFAM" id="SSF55347">
    <property type="entry name" value="Glyceraldehyde-3-phosphate dehydrogenase-like, C-terminal domain"/>
    <property type="match status" value="1"/>
</dbReference>
<dbReference type="PANTHER" id="PTHR42840">
    <property type="entry name" value="NAD(P)-BINDING ROSSMANN-FOLD SUPERFAMILY PROTEIN-RELATED"/>
    <property type="match status" value="1"/>
</dbReference>
<evidence type="ECO:0000259" key="1">
    <source>
        <dbReference type="Pfam" id="PF01408"/>
    </source>
</evidence>
<dbReference type="GO" id="GO:0006740">
    <property type="term" value="P:NADPH regeneration"/>
    <property type="evidence" value="ECO:0007669"/>
    <property type="project" value="TreeGrafter"/>
</dbReference>
<dbReference type="Pfam" id="PF01408">
    <property type="entry name" value="GFO_IDH_MocA"/>
    <property type="match status" value="1"/>
</dbReference>
<evidence type="ECO:0000313" key="4">
    <source>
        <dbReference type="Proteomes" id="UP000799766"/>
    </source>
</evidence>
<evidence type="ECO:0000313" key="3">
    <source>
        <dbReference type="EMBL" id="KAF2453248.1"/>
    </source>
</evidence>
<dbReference type="OrthoDB" id="64915at2759"/>
<dbReference type="SUPFAM" id="SSF51735">
    <property type="entry name" value="NAD(P)-binding Rossmann-fold domains"/>
    <property type="match status" value="1"/>
</dbReference>
<dbReference type="InterPro" id="IPR004104">
    <property type="entry name" value="Gfo/Idh/MocA-like_OxRdtase_C"/>
</dbReference>
<dbReference type="Proteomes" id="UP000799766">
    <property type="component" value="Unassembled WGS sequence"/>
</dbReference>
<dbReference type="GO" id="GO:0016491">
    <property type="term" value="F:oxidoreductase activity"/>
    <property type="evidence" value="ECO:0007669"/>
    <property type="project" value="TreeGrafter"/>
</dbReference>
<evidence type="ECO:0000259" key="2">
    <source>
        <dbReference type="Pfam" id="PF02894"/>
    </source>
</evidence>
<accession>A0A6A6NNJ7</accession>
<dbReference type="Pfam" id="PF02894">
    <property type="entry name" value="GFO_IDH_MocA_C"/>
    <property type="match status" value="1"/>
</dbReference>
<dbReference type="InterPro" id="IPR000683">
    <property type="entry name" value="Gfo/Idh/MocA-like_OxRdtase_N"/>
</dbReference>
<proteinExistence type="predicted"/>
<dbReference type="PANTHER" id="PTHR42840:SF5">
    <property type="entry name" value="NAD(P)-BINDING ROSSMANN-FOLD SUPERFAMILY PROTEIN"/>
    <property type="match status" value="1"/>
</dbReference>
<keyword evidence="4" id="KW-1185">Reference proteome</keyword>
<reference evidence="3" key="1">
    <citation type="journal article" date="2020" name="Stud. Mycol.">
        <title>101 Dothideomycetes genomes: a test case for predicting lifestyles and emergence of pathogens.</title>
        <authorList>
            <person name="Haridas S."/>
            <person name="Albert R."/>
            <person name="Binder M."/>
            <person name="Bloem J."/>
            <person name="Labutti K."/>
            <person name="Salamov A."/>
            <person name="Andreopoulos B."/>
            <person name="Baker S."/>
            <person name="Barry K."/>
            <person name="Bills G."/>
            <person name="Bluhm B."/>
            <person name="Cannon C."/>
            <person name="Castanera R."/>
            <person name="Culley D."/>
            <person name="Daum C."/>
            <person name="Ezra D."/>
            <person name="Gonzalez J."/>
            <person name="Henrissat B."/>
            <person name="Kuo A."/>
            <person name="Liang C."/>
            <person name="Lipzen A."/>
            <person name="Lutzoni F."/>
            <person name="Magnuson J."/>
            <person name="Mondo S."/>
            <person name="Nolan M."/>
            <person name="Ohm R."/>
            <person name="Pangilinan J."/>
            <person name="Park H.-J."/>
            <person name="Ramirez L."/>
            <person name="Alfaro M."/>
            <person name="Sun H."/>
            <person name="Tritt A."/>
            <person name="Yoshinaga Y."/>
            <person name="Zwiers L.-H."/>
            <person name="Turgeon B."/>
            <person name="Goodwin S."/>
            <person name="Spatafora J."/>
            <person name="Crous P."/>
            <person name="Grigoriev I."/>
        </authorList>
    </citation>
    <scope>NUCLEOTIDE SEQUENCE</scope>
    <source>
        <strain evidence="3">ATCC 16933</strain>
    </source>
</reference>
<dbReference type="GO" id="GO:0000166">
    <property type="term" value="F:nucleotide binding"/>
    <property type="evidence" value="ECO:0007669"/>
    <property type="project" value="InterPro"/>
</dbReference>
<name>A0A6A6NNJ7_9PEZI</name>